<reference evidence="3" key="2">
    <citation type="journal article" date="2007" name="Science">
        <title>Draft genome sequence of the sexually transmitted pathogen Trichomonas vaginalis.</title>
        <authorList>
            <person name="Carlton J.M."/>
            <person name="Hirt R.P."/>
            <person name="Silva J.C."/>
            <person name="Delcher A.L."/>
            <person name="Schatz M."/>
            <person name="Zhao Q."/>
            <person name="Wortman J.R."/>
            <person name="Bidwell S.L."/>
            <person name="Alsmark U.C.M."/>
            <person name="Besteiro S."/>
            <person name="Sicheritz-Ponten T."/>
            <person name="Noel C.J."/>
            <person name="Dacks J.B."/>
            <person name="Foster P.G."/>
            <person name="Simillion C."/>
            <person name="Van de Peer Y."/>
            <person name="Miranda-Saavedra D."/>
            <person name="Barton G.J."/>
            <person name="Westrop G.D."/>
            <person name="Mueller S."/>
            <person name="Dessi D."/>
            <person name="Fiori P.L."/>
            <person name="Ren Q."/>
            <person name="Paulsen I."/>
            <person name="Zhang H."/>
            <person name="Bastida-Corcuera F.D."/>
            <person name="Simoes-Barbosa A."/>
            <person name="Brown M.T."/>
            <person name="Hayes R.D."/>
            <person name="Mukherjee M."/>
            <person name="Okumura C.Y."/>
            <person name="Schneider R."/>
            <person name="Smith A.J."/>
            <person name="Vanacova S."/>
            <person name="Villalvazo M."/>
            <person name="Haas B.J."/>
            <person name="Pertea M."/>
            <person name="Feldblyum T.V."/>
            <person name="Utterback T.R."/>
            <person name="Shu C.L."/>
            <person name="Osoegawa K."/>
            <person name="de Jong P.J."/>
            <person name="Hrdy I."/>
            <person name="Horvathova L."/>
            <person name="Zubacova Z."/>
            <person name="Dolezal P."/>
            <person name="Malik S.B."/>
            <person name="Logsdon J.M. Jr."/>
            <person name="Henze K."/>
            <person name="Gupta A."/>
            <person name="Wang C.C."/>
            <person name="Dunne R.L."/>
            <person name="Upcroft J.A."/>
            <person name="Upcroft P."/>
            <person name="White O."/>
            <person name="Salzberg S.L."/>
            <person name="Tang P."/>
            <person name="Chiu C.-H."/>
            <person name="Lee Y.-S."/>
            <person name="Embley T.M."/>
            <person name="Coombs G.H."/>
            <person name="Mottram J.C."/>
            <person name="Tachezy J."/>
            <person name="Fraser-Liggett C.M."/>
            <person name="Johnson P.J."/>
        </authorList>
    </citation>
    <scope>NUCLEOTIDE SEQUENCE [LARGE SCALE GENOMIC DNA]</scope>
    <source>
        <strain evidence="3">G3</strain>
    </source>
</reference>
<sequence>MNALLRKKSLQIMEHLMTKPCSSIFNNAQRMKLHKNDKVAQPAENQLCLNLIKQKILENKYQRIQNWFDDIEQLWTEIEIQPSIEPEILCCVSESRKLFNKERRSIDILSTSSWPDELARVKTKLLVAMSFPPPKIKQVACNLNNSLIPKPEVPAIDEKELRAFVKASDMMETEEENNEINRILLEMQPEINIPENSSALVDVTALSVQTIQALKAYMKSRLEERGLQYPTS</sequence>
<dbReference type="VEuPathDB" id="TrichDB:TVAGG3_0959770"/>
<gene>
    <name evidence="3" type="ORF">TVAG_499770</name>
</gene>
<dbReference type="KEGG" id="tva:4765380"/>
<evidence type="ECO:0000313" key="4">
    <source>
        <dbReference type="Proteomes" id="UP000001542"/>
    </source>
</evidence>
<dbReference type="Pfam" id="PF00439">
    <property type="entry name" value="Bromodomain"/>
    <property type="match status" value="1"/>
</dbReference>
<dbReference type="AlphaFoldDB" id="A2EIR2"/>
<reference evidence="3" key="1">
    <citation type="submission" date="2006-10" db="EMBL/GenBank/DDBJ databases">
        <authorList>
            <person name="Amadeo P."/>
            <person name="Zhao Q."/>
            <person name="Wortman J."/>
            <person name="Fraser-Liggett C."/>
            <person name="Carlton J."/>
        </authorList>
    </citation>
    <scope>NUCLEOTIDE SEQUENCE</scope>
    <source>
        <strain evidence="3">G3</strain>
    </source>
</reference>
<dbReference type="Proteomes" id="UP000001542">
    <property type="component" value="Unassembled WGS sequence"/>
</dbReference>
<proteinExistence type="predicted"/>
<dbReference type="Gene3D" id="1.20.920.10">
    <property type="entry name" value="Bromodomain-like"/>
    <property type="match status" value="1"/>
</dbReference>
<dbReference type="InterPro" id="IPR036427">
    <property type="entry name" value="Bromodomain-like_sf"/>
</dbReference>
<dbReference type="OrthoDB" id="10449328at2759"/>
<feature type="domain" description="Bromo" evidence="2">
    <location>
        <begin position="10"/>
        <end position="76"/>
    </location>
</feature>
<accession>A2EIR2</accession>
<dbReference type="InParanoid" id="A2EIR2"/>
<organism evidence="3 4">
    <name type="scientific">Trichomonas vaginalis (strain ATCC PRA-98 / G3)</name>
    <dbReference type="NCBI Taxonomy" id="412133"/>
    <lineage>
        <taxon>Eukaryota</taxon>
        <taxon>Metamonada</taxon>
        <taxon>Parabasalia</taxon>
        <taxon>Trichomonadida</taxon>
        <taxon>Trichomonadidae</taxon>
        <taxon>Trichomonas</taxon>
    </lineage>
</organism>
<name>A2EIR2_TRIV3</name>
<dbReference type="EMBL" id="DS113399">
    <property type="protein sequence ID" value="EAY07489.1"/>
    <property type="molecule type" value="Genomic_DNA"/>
</dbReference>
<dbReference type="VEuPathDB" id="TrichDB:TVAG_499770"/>
<keyword evidence="4" id="KW-1185">Reference proteome</keyword>
<protein>
    <recommendedName>
        <fullName evidence="2">Bromo domain-containing protein</fullName>
    </recommendedName>
</protein>
<evidence type="ECO:0000256" key="1">
    <source>
        <dbReference type="ARBA" id="ARBA00023117"/>
    </source>
</evidence>
<dbReference type="SUPFAM" id="SSF47370">
    <property type="entry name" value="Bromodomain"/>
    <property type="match status" value="1"/>
</dbReference>
<evidence type="ECO:0000259" key="2">
    <source>
        <dbReference type="Pfam" id="PF00439"/>
    </source>
</evidence>
<keyword evidence="1" id="KW-0103">Bromodomain</keyword>
<dbReference type="InterPro" id="IPR001487">
    <property type="entry name" value="Bromodomain"/>
</dbReference>
<dbReference type="SMR" id="A2EIR2"/>
<evidence type="ECO:0000313" key="3">
    <source>
        <dbReference type="EMBL" id="EAY07489.1"/>
    </source>
</evidence>
<dbReference type="RefSeq" id="XP_001319712.1">
    <property type="nucleotide sequence ID" value="XM_001319677.1"/>
</dbReference>